<protein>
    <submittedName>
        <fullName evidence="1">Uncharacterized protein</fullName>
    </submittedName>
</protein>
<reference evidence="1" key="1">
    <citation type="submission" date="2019-03" db="EMBL/GenBank/DDBJ databases">
        <title>Lake Tanganyika Metagenome-Assembled Genomes (MAGs).</title>
        <authorList>
            <person name="Tran P."/>
        </authorList>
    </citation>
    <scope>NUCLEOTIDE SEQUENCE</scope>
    <source>
        <strain evidence="1">K_DeepCast_65m_m2_066</strain>
    </source>
</reference>
<gene>
    <name evidence="1" type="ORF">FJZ47_00720</name>
</gene>
<comment type="caution">
    <text evidence="1">The sequence shown here is derived from an EMBL/GenBank/DDBJ whole genome shotgun (WGS) entry which is preliminary data.</text>
</comment>
<proteinExistence type="predicted"/>
<dbReference type="AlphaFoldDB" id="A0A938B0T5"/>
<organism evidence="1 2">
    <name type="scientific">Tectimicrobiota bacterium</name>
    <dbReference type="NCBI Taxonomy" id="2528274"/>
    <lineage>
        <taxon>Bacteria</taxon>
        <taxon>Pseudomonadati</taxon>
        <taxon>Nitrospinota/Tectimicrobiota group</taxon>
        <taxon>Candidatus Tectimicrobiota</taxon>
    </lineage>
</organism>
<name>A0A938B0T5_UNCTE</name>
<dbReference type="Proteomes" id="UP000712673">
    <property type="component" value="Unassembled WGS sequence"/>
</dbReference>
<sequence>MLPQGDLLNFASLSSLAQDAARQAWLRPVCRDPLHNIIVRSIEILYARNETLRLIKDVYIL</sequence>
<evidence type="ECO:0000313" key="1">
    <source>
        <dbReference type="EMBL" id="MBM3222316.1"/>
    </source>
</evidence>
<accession>A0A938B0T5</accession>
<dbReference type="EMBL" id="VGLS01000009">
    <property type="protein sequence ID" value="MBM3222316.1"/>
    <property type="molecule type" value="Genomic_DNA"/>
</dbReference>
<evidence type="ECO:0000313" key="2">
    <source>
        <dbReference type="Proteomes" id="UP000712673"/>
    </source>
</evidence>